<protein>
    <submittedName>
        <fullName evidence="1">Uncharacterized protein</fullName>
    </submittedName>
</protein>
<name>A0A382IMD7_9ZZZZ</name>
<sequence length="27" mass="3152">MLYVHFKKIKMDSFEINKIIAAVLVTV</sequence>
<evidence type="ECO:0000313" key="1">
    <source>
        <dbReference type="EMBL" id="SVC00043.1"/>
    </source>
</evidence>
<proteinExistence type="predicted"/>
<accession>A0A382IMD7</accession>
<feature type="non-terminal residue" evidence="1">
    <location>
        <position position="27"/>
    </location>
</feature>
<dbReference type="EMBL" id="UINC01067909">
    <property type="protein sequence ID" value="SVC00043.1"/>
    <property type="molecule type" value="Genomic_DNA"/>
</dbReference>
<reference evidence="1" key="1">
    <citation type="submission" date="2018-05" db="EMBL/GenBank/DDBJ databases">
        <authorList>
            <person name="Lanie J.A."/>
            <person name="Ng W.-L."/>
            <person name="Kazmierczak K.M."/>
            <person name="Andrzejewski T.M."/>
            <person name="Davidsen T.M."/>
            <person name="Wayne K.J."/>
            <person name="Tettelin H."/>
            <person name="Glass J.I."/>
            <person name="Rusch D."/>
            <person name="Podicherti R."/>
            <person name="Tsui H.-C.T."/>
            <person name="Winkler M.E."/>
        </authorList>
    </citation>
    <scope>NUCLEOTIDE SEQUENCE</scope>
</reference>
<gene>
    <name evidence="1" type="ORF">METZ01_LOCUS252897</name>
</gene>
<organism evidence="1">
    <name type="scientific">marine metagenome</name>
    <dbReference type="NCBI Taxonomy" id="408172"/>
    <lineage>
        <taxon>unclassified sequences</taxon>
        <taxon>metagenomes</taxon>
        <taxon>ecological metagenomes</taxon>
    </lineage>
</organism>
<dbReference type="AlphaFoldDB" id="A0A382IMD7"/>